<protein>
    <submittedName>
        <fullName evidence="1">Uncharacterized protein</fullName>
    </submittedName>
</protein>
<sequence>MLIVQSIVPRQKVEIDQPLLQDPWLDNQLKNFKGPKPVKNILSSEPTTPSYETDLKIRDFILGILVRLVKGPYPYIRMLARSRDQDGLGDYKQM</sequence>
<dbReference type="AlphaFoldDB" id="A0AAN9KT72"/>
<proteinExistence type="predicted"/>
<name>A0AAN9KT72_CANGL</name>
<dbReference type="Proteomes" id="UP001367508">
    <property type="component" value="Unassembled WGS sequence"/>
</dbReference>
<evidence type="ECO:0000313" key="1">
    <source>
        <dbReference type="EMBL" id="KAK7323202.1"/>
    </source>
</evidence>
<accession>A0AAN9KT72</accession>
<evidence type="ECO:0000313" key="2">
    <source>
        <dbReference type="Proteomes" id="UP001367508"/>
    </source>
</evidence>
<reference evidence="1 2" key="1">
    <citation type="submission" date="2024-01" db="EMBL/GenBank/DDBJ databases">
        <title>The genomes of 5 underutilized Papilionoideae crops provide insights into root nodulation and disease resistanc.</title>
        <authorList>
            <person name="Jiang F."/>
        </authorList>
    </citation>
    <scope>NUCLEOTIDE SEQUENCE [LARGE SCALE GENOMIC DNA]</scope>
    <source>
        <strain evidence="1">LVBAO_FW01</strain>
        <tissue evidence="1">Leaves</tissue>
    </source>
</reference>
<keyword evidence="2" id="KW-1185">Reference proteome</keyword>
<gene>
    <name evidence="1" type="ORF">VNO77_26666</name>
</gene>
<organism evidence="1 2">
    <name type="scientific">Canavalia gladiata</name>
    <name type="common">Sword bean</name>
    <name type="synonym">Dolichos gladiatus</name>
    <dbReference type="NCBI Taxonomy" id="3824"/>
    <lineage>
        <taxon>Eukaryota</taxon>
        <taxon>Viridiplantae</taxon>
        <taxon>Streptophyta</taxon>
        <taxon>Embryophyta</taxon>
        <taxon>Tracheophyta</taxon>
        <taxon>Spermatophyta</taxon>
        <taxon>Magnoliopsida</taxon>
        <taxon>eudicotyledons</taxon>
        <taxon>Gunneridae</taxon>
        <taxon>Pentapetalae</taxon>
        <taxon>rosids</taxon>
        <taxon>fabids</taxon>
        <taxon>Fabales</taxon>
        <taxon>Fabaceae</taxon>
        <taxon>Papilionoideae</taxon>
        <taxon>50 kb inversion clade</taxon>
        <taxon>NPAAA clade</taxon>
        <taxon>indigoferoid/millettioid clade</taxon>
        <taxon>Phaseoleae</taxon>
        <taxon>Canavalia</taxon>
    </lineage>
</organism>
<dbReference type="EMBL" id="JAYMYQ010000006">
    <property type="protein sequence ID" value="KAK7323202.1"/>
    <property type="molecule type" value="Genomic_DNA"/>
</dbReference>
<comment type="caution">
    <text evidence="1">The sequence shown here is derived from an EMBL/GenBank/DDBJ whole genome shotgun (WGS) entry which is preliminary data.</text>
</comment>